<sequence>MEEPKSLRDRNIETLERLKGVEAKIEEKESIDLATQLTIRDRLMRRAEKTTFETMFEDDLGEFAVETRLMTSSERMKALKLNQMLGQGQEDLTKYEDAINGLKELAAEICVTPGLDEYLRSDDVSDDVLVAMVLRTVYGTLEKVGESTTSFRKK</sequence>
<proteinExistence type="predicted"/>
<accession>A0A6M3MBA3</accession>
<gene>
    <name evidence="1" type="ORF">MM171B01249_0006</name>
</gene>
<name>A0A6M3MBA3_9ZZZZ</name>
<dbReference type="EMBL" id="MT143786">
    <property type="protein sequence ID" value="QJB02476.1"/>
    <property type="molecule type" value="Genomic_DNA"/>
</dbReference>
<organism evidence="1">
    <name type="scientific">viral metagenome</name>
    <dbReference type="NCBI Taxonomy" id="1070528"/>
    <lineage>
        <taxon>unclassified sequences</taxon>
        <taxon>metagenomes</taxon>
        <taxon>organismal metagenomes</taxon>
    </lineage>
</organism>
<reference evidence="1" key="1">
    <citation type="submission" date="2020-03" db="EMBL/GenBank/DDBJ databases">
        <title>The deep terrestrial virosphere.</title>
        <authorList>
            <person name="Holmfeldt K."/>
            <person name="Nilsson E."/>
            <person name="Simone D."/>
            <person name="Lopez-Fernandez M."/>
            <person name="Wu X."/>
            <person name="de Brujin I."/>
            <person name="Lundin D."/>
            <person name="Andersson A."/>
            <person name="Bertilsson S."/>
            <person name="Dopson M."/>
        </authorList>
    </citation>
    <scope>NUCLEOTIDE SEQUENCE</scope>
    <source>
        <strain evidence="1">MM171B01249</strain>
    </source>
</reference>
<protein>
    <submittedName>
        <fullName evidence="1">Uncharacterized protein</fullName>
    </submittedName>
</protein>
<dbReference type="AlphaFoldDB" id="A0A6M3MBA3"/>
<evidence type="ECO:0000313" key="1">
    <source>
        <dbReference type="EMBL" id="QJB02476.1"/>
    </source>
</evidence>